<evidence type="ECO:0000313" key="2">
    <source>
        <dbReference type="EMBL" id="AIF26614.1"/>
    </source>
</evidence>
<organism evidence="2">
    <name type="scientific">uncultured bacterium fosmid pJB71G8</name>
    <dbReference type="NCBI Taxonomy" id="1478068"/>
    <lineage>
        <taxon>Bacteria</taxon>
        <taxon>environmental samples</taxon>
    </lineage>
</organism>
<feature type="transmembrane region" description="Helical" evidence="1">
    <location>
        <begin position="113"/>
        <end position="134"/>
    </location>
</feature>
<sequence>MNRTITQLIWLTIVLTLLQVVCNKIILFNVATPIIFIYVLLRLPMNMPKVWVFTIAFALGLTIDIFGNTPGMNALSCTLASSVRMPVFYLYALREDEMKTVVPSITTLGVGNYFKYMSTMVLIYCTLLFFIQAFTLHNAILTVERLLCSSVLSVALLMGIDSLVSTKREKRL</sequence>
<accession>A0A0H3U7P3</accession>
<feature type="transmembrane region" description="Helical" evidence="1">
    <location>
        <begin position="146"/>
        <end position="164"/>
    </location>
</feature>
<dbReference type="AlphaFoldDB" id="A0A0H3U7P3"/>
<reference evidence="2" key="1">
    <citation type="submission" date="2013-08" db="EMBL/GenBank/DDBJ databases">
        <title>Comparison of modified E. coli strains.</title>
        <authorList>
            <person name="Juergensen J."/>
            <person name="Bonge A."/>
            <person name="Streit W.R."/>
        </authorList>
    </citation>
    <scope>NUCLEOTIDE SEQUENCE</scope>
</reference>
<protein>
    <recommendedName>
        <fullName evidence="3">Rod shape-determining protein MreD</fullName>
    </recommendedName>
</protein>
<keyword evidence="1" id="KW-1133">Transmembrane helix</keyword>
<feature type="transmembrane region" description="Helical" evidence="1">
    <location>
        <begin position="50"/>
        <end position="67"/>
    </location>
</feature>
<feature type="transmembrane region" description="Helical" evidence="1">
    <location>
        <begin position="73"/>
        <end position="92"/>
    </location>
</feature>
<keyword evidence="1" id="KW-0812">Transmembrane</keyword>
<name>A0A0H3U7P3_9BACT</name>
<evidence type="ECO:0008006" key="3">
    <source>
        <dbReference type="Google" id="ProtNLM"/>
    </source>
</evidence>
<feature type="transmembrane region" description="Helical" evidence="1">
    <location>
        <begin position="25"/>
        <end position="43"/>
    </location>
</feature>
<proteinExistence type="predicted"/>
<keyword evidence="1" id="KW-0472">Membrane</keyword>
<evidence type="ECO:0000256" key="1">
    <source>
        <dbReference type="SAM" id="Phobius"/>
    </source>
</evidence>
<dbReference type="EMBL" id="KF540240">
    <property type="protein sequence ID" value="AIF26614.1"/>
    <property type="molecule type" value="Genomic_DNA"/>
</dbReference>